<dbReference type="RefSeq" id="WP_047816277.1">
    <property type="nucleotide sequence ID" value="NZ_LECT01000043.1"/>
</dbReference>
<keyword evidence="2" id="KW-1185">Reference proteome</keyword>
<evidence type="ECO:0008006" key="3">
    <source>
        <dbReference type="Google" id="ProtNLM"/>
    </source>
</evidence>
<dbReference type="OrthoDB" id="8477749at2"/>
<evidence type="ECO:0000313" key="1">
    <source>
        <dbReference type="EMBL" id="KLU02920.1"/>
    </source>
</evidence>
<comment type="caution">
    <text evidence="1">The sequence shown here is derived from an EMBL/GenBank/DDBJ whole genome shotgun (WGS) entry which is preliminary data.</text>
</comment>
<accession>A0A0J1B7Y9</accession>
<dbReference type="EMBL" id="LECT01000043">
    <property type="protein sequence ID" value="KLU02920.1"/>
    <property type="molecule type" value="Genomic_DNA"/>
</dbReference>
<dbReference type="Proteomes" id="UP000036367">
    <property type="component" value="Unassembled WGS sequence"/>
</dbReference>
<protein>
    <recommendedName>
        <fullName evidence="3">Type I phosphodiesterase/nucleotide pyrophosphatase</fullName>
    </recommendedName>
</protein>
<evidence type="ECO:0000313" key="2">
    <source>
        <dbReference type="Proteomes" id="UP000036367"/>
    </source>
</evidence>
<organism evidence="1 2">
    <name type="scientific">Rhodopirellula islandica</name>
    <dbReference type="NCBI Taxonomy" id="595434"/>
    <lineage>
        <taxon>Bacteria</taxon>
        <taxon>Pseudomonadati</taxon>
        <taxon>Planctomycetota</taxon>
        <taxon>Planctomycetia</taxon>
        <taxon>Pirellulales</taxon>
        <taxon>Pirellulaceae</taxon>
        <taxon>Rhodopirellula</taxon>
    </lineage>
</organism>
<gene>
    <name evidence="1" type="ORF">RISK_005216</name>
</gene>
<proteinExistence type="predicted"/>
<sequence length="488" mass="55158">MKLLIYGIDGGDLAIMKKFEMPFLHRFLKENNSIELTSDLINRGWVEILTGKPGDETGGFYMAPLLDGTHRCSTSFRMSQLSDRDDIRPLWTIFEERKLPYLIMNVPTTTPVPPVKHGIVIGSAGGGLNKINGIPPELVSDPSVIPILEANDYIVDIRIPNADYENTADMLDDLVVMEERRTNCFLQICKERDLAAGFLCNRGTTIIEYLARSEIESYTTLPTTEETTGTRYEMSWIHKKLQEHFYMLDKQIERLYTELNPEHFIITADHGNAPHKYRANISHFLKDHNYLQTKKTSATLNALRKLKHTLRLGSATGKVLSKLPTARTLLSNTDWKKTLAFGSTYIPGIFINDRQRFSGPVDDNELPSLVDEIVRTFNQLDTSERKGLLATAYRRHFSGPESVRLPDIKFQNSEGIFFDETVSKLIAENPNYGDVPKSLRSVNHAAFTGDKGASPICVLTSSTKHLIEDTDPRDLTLVYRLADRATKC</sequence>
<dbReference type="AlphaFoldDB" id="A0A0J1B7Y9"/>
<name>A0A0J1B7Y9_RHOIS</name>
<dbReference type="STRING" id="595434.RISK_005216"/>
<dbReference type="PATRIC" id="fig|595434.4.peg.4951"/>
<dbReference type="Gene3D" id="3.40.720.10">
    <property type="entry name" value="Alkaline Phosphatase, subunit A"/>
    <property type="match status" value="1"/>
</dbReference>
<dbReference type="SUPFAM" id="SSF53649">
    <property type="entry name" value="Alkaline phosphatase-like"/>
    <property type="match status" value="1"/>
</dbReference>
<reference evidence="1" key="1">
    <citation type="submission" date="2015-05" db="EMBL/GenBank/DDBJ databases">
        <title>Permanent draft genome of Rhodopirellula islandicus K833.</title>
        <authorList>
            <person name="Kizina J."/>
            <person name="Richter M."/>
            <person name="Glockner F.O."/>
            <person name="Harder J."/>
        </authorList>
    </citation>
    <scope>NUCLEOTIDE SEQUENCE [LARGE SCALE GENOMIC DNA]</scope>
    <source>
        <strain evidence="1">K833</strain>
    </source>
</reference>
<dbReference type="InterPro" id="IPR017850">
    <property type="entry name" value="Alkaline_phosphatase_core_sf"/>
</dbReference>